<dbReference type="EMBL" id="VJMH01005102">
    <property type="protein sequence ID" value="KAF0701120.1"/>
    <property type="molecule type" value="Genomic_DNA"/>
</dbReference>
<keyword evidence="4" id="KW-1185">Reference proteome</keyword>
<accession>A0A485KK77</accession>
<evidence type="ECO:0000313" key="2">
    <source>
        <dbReference type="EMBL" id="KAF0701120.1"/>
    </source>
</evidence>
<keyword evidence="1" id="KW-0472">Membrane</keyword>
<sequence>MTPVAIVIATIVAVTSVNVVMAMEVMITTILIEETLATEGMIIAQTAETMDMGGMTHIRADATVMIVMQDTVAQILGLAVVMSILIVTPVMDAQKQDVTMDMDALTVIMSHPLAAAMMGTTVVVPKEVTIEMNKVIRILPENPENIHMASDTEADRAIDLEIEEANRVLC</sequence>
<name>A0A485KK77_9STRA</name>
<dbReference type="Proteomes" id="UP000332933">
    <property type="component" value="Unassembled WGS sequence"/>
</dbReference>
<organism evidence="3 4">
    <name type="scientific">Aphanomyces stellatus</name>
    <dbReference type="NCBI Taxonomy" id="120398"/>
    <lineage>
        <taxon>Eukaryota</taxon>
        <taxon>Sar</taxon>
        <taxon>Stramenopiles</taxon>
        <taxon>Oomycota</taxon>
        <taxon>Saprolegniomycetes</taxon>
        <taxon>Saprolegniales</taxon>
        <taxon>Verrucalvaceae</taxon>
        <taxon>Aphanomyces</taxon>
    </lineage>
</organism>
<evidence type="ECO:0000313" key="4">
    <source>
        <dbReference type="Proteomes" id="UP000332933"/>
    </source>
</evidence>
<keyword evidence="1" id="KW-1133">Transmembrane helix</keyword>
<reference evidence="2" key="2">
    <citation type="submission" date="2019-06" db="EMBL/GenBank/DDBJ databases">
        <title>Genomics analysis of Aphanomyces spp. identifies a new class of oomycete effector associated with host adaptation.</title>
        <authorList>
            <person name="Gaulin E."/>
        </authorList>
    </citation>
    <scope>NUCLEOTIDE SEQUENCE</scope>
    <source>
        <strain evidence="2">CBS 578.67</strain>
    </source>
</reference>
<keyword evidence="1" id="KW-0812">Transmembrane</keyword>
<gene>
    <name evidence="3" type="primary">Aste57867_8417</name>
    <name evidence="2" type="ORF">As57867_008385</name>
    <name evidence="3" type="ORF">ASTE57867_8417</name>
</gene>
<dbReference type="AlphaFoldDB" id="A0A485KK77"/>
<reference evidence="3 4" key="1">
    <citation type="submission" date="2019-03" db="EMBL/GenBank/DDBJ databases">
        <authorList>
            <person name="Gaulin E."/>
            <person name="Dumas B."/>
        </authorList>
    </citation>
    <scope>NUCLEOTIDE SEQUENCE [LARGE SCALE GENOMIC DNA]</scope>
    <source>
        <strain evidence="3">CBS 568.67</strain>
    </source>
</reference>
<evidence type="ECO:0000256" key="1">
    <source>
        <dbReference type="SAM" id="Phobius"/>
    </source>
</evidence>
<dbReference type="EMBL" id="CAADRA010005123">
    <property type="protein sequence ID" value="VFT85303.1"/>
    <property type="molecule type" value="Genomic_DNA"/>
</dbReference>
<protein>
    <submittedName>
        <fullName evidence="3">Aste57867_8417 protein</fullName>
    </submittedName>
</protein>
<evidence type="ECO:0000313" key="3">
    <source>
        <dbReference type="EMBL" id="VFT85303.1"/>
    </source>
</evidence>
<proteinExistence type="predicted"/>
<feature type="transmembrane region" description="Helical" evidence="1">
    <location>
        <begin position="72"/>
        <end position="91"/>
    </location>
</feature>